<protein>
    <recommendedName>
        <fullName evidence="3">Xanthan lyase</fullName>
    </recommendedName>
</protein>
<evidence type="ECO:0008006" key="3">
    <source>
        <dbReference type="Google" id="ProtNLM"/>
    </source>
</evidence>
<name>A0A6I0JQ29_BACUN</name>
<gene>
    <name evidence="1" type="ORF">GAQ75_23740</name>
</gene>
<evidence type="ECO:0000313" key="1">
    <source>
        <dbReference type="EMBL" id="KAB4116503.1"/>
    </source>
</evidence>
<proteinExistence type="predicted"/>
<reference evidence="1 2" key="1">
    <citation type="journal article" date="2019" name="Nat. Med.">
        <title>A library of human gut bacterial isolates paired with longitudinal multiomics data enables mechanistic microbiome research.</title>
        <authorList>
            <person name="Poyet M."/>
            <person name="Groussin M."/>
            <person name="Gibbons S.M."/>
            <person name="Avila-Pacheco J."/>
            <person name="Jiang X."/>
            <person name="Kearney S.M."/>
            <person name="Perrotta A.R."/>
            <person name="Berdy B."/>
            <person name="Zhao S."/>
            <person name="Lieberman T.D."/>
            <person name="Swanson P.K."/>
            <person name="Smith M."/>
            <person name="Roesemann S."/>
            <person name="Alexander J.E."/>
            <person name="Rich S.A."/>
            <person name="Livny J."/>
            <person name="Vlamakis H."/>
            <person name="Clish C."/>
            <person name="Bullock K."/>
            <person name="Deik A."/>
            <person name="Scott J."/>
            <person name="Pierce K.A."/>
            <person name="Xavier R.J."/>
            <person name="Alm E.J."/>
        </authorList>
    </citation>
    <scope>NUCLEOTIDE SEQUENCE [LARGE SCALE GENOMIC DNA]</scope>
    <source>
        <strain evidence="1 2">BIOML-A37</strain>
    </source>
</reference>
<accession>A0A6I0JQ29</accession>
<sequence>YTYYQDLNPESYVVESPDALEPAAQGAFTILRYSENNLSAGIAYKGNYKTCVLGFPFEAIRTVTERELLMKAILTFFEH</sequence>
<organism evidence="1 2">
    <name type="scientific">Bacteroides uniformis</name>
    <dbReference type="NCBI Taxonomy" id="820"/>
    <lineage>
        <taxon>Bacteria</taxon>
        <taxon>Pseudomonadati</taxon>
        <taxon>Bacteroidota</taxon>
        <taxon>Bacteroidia</taxon>
        <taxon>Bacteroidales</taxon>
        <taxon>Bacteroidaceae</taxon>
        <taxon>Bacteroides</taxon>
    </lineage>
</organism>
<feature type="non-terminal residue" evidence="1">
    <location>
        <position position="1"/>
    </location>
</feature>
<dbReference type="Proteomes" id="UP000438773">
    <property type="component" value="Unassembled WGS sequence"/>
</dbReference>
<dbReference type="AlphaFoldDB" id="A0A6I0JQ29"/>
<dbReference type="EMBL" id="WCUQ01000145">
    <property type="protein sequence ID" value="KAB4116503.1"/>
    <property type="molecule type" value="Genomic_DNA"/>
</dbReference>
<comment type="caution">
    <text evidence="1">The sequence shown here is derived from an EMBL/GenBank/DDBJ whole genome shotgun (WGS) entry which is preliminary data.</text>
</comment>
<dbReference type="RefSeq" id="WP_151854399.1">
    <property type="nucleotide sequence ID" value="NZ_WCUQ01000145.1"/>
</dbReference>
<evidence type="ECO:0000313" key="2">
    <source>
        <dbReference type="Proteomes" id="UP000438773"/>
    </source>
</evidence>